<dbReference type="Pfam" id="PF03787">
    <property type="entry name" value="RAMPs"/>
    <property type="match status" value="1"/>
</dbReference>
<proteinExistence type="predicted"/>
<dbReference type="GO" id="GO:0051607">
    <property type="term" value="P:defense response to virus"/>
    <property type="evidence" value="ECO:0007669"/>
    <property type="project" value="UniProtKB-KW"/>
</dbReference>
<dbReference type="PANTHER" id="PTHR39965">
    <property type="entry name" value="CRISPR SYSTEM CMR SUBUNIT CMR6"/>
    <property type="match status" value="1"/>
</dbReference>
<keyword evidence="1" id="KW-0051">Antiviral defense</keyword>
<name>A0A1Z4BYM3_9GAMM</name>
<dbReference type="NCBIfam" id="TIGR01898">
    <property type="entry name" value="cas_TM1791_cmr6"/>
    <property type="match status" value="1"/>
</dbReference>
<dbReference type="PANTHER" id="PTHR39965:SF1">
    <property type="entry name" value="CRISPR SYSTEM CMR SUBUNIT CMR6"/>
    <property type="match status" value="1"/>
</dbReference>
<dbReference type="KEGG" id="mpsy:CEK71_10035"/>
<evidence type="ECO:0000313" key="3">
    <source>
        <dbReference type="EMBL" id="ASF46385.1"/>
    </source>
</evidence>
<dbReference type="Proteomes" id="UP000197019">
    <property type="component" value="Chromosome"/>
</dbReference>
<dbReference type="EMBL" id="CP022129">
    <property type="protein sequence ID" value="ASF46385.1"/>
    <property type="molecule type" value="Genomic_DNA"/>
</dbReference>
<dbReference type="RefSeq" id="WP_088619257.1">
    <property type="nucleotide sequence ID" value="NZ_CP022129.1"/>
</dbReference>
<dbReference type="InterPro" id="IPR010172">
    <property type="entry name" value="CRISPR-assoc_prot_TM1791"/>
</dbReference>
<dbReference type="OrthoDB" id="9813956at2"/>
<keyword evidence="4" id="KW-1185">Reference proteome</keyword>
<feature type="domain" description="CRISPR type III-associated protein" evidence="2">
    <location>
        <begin position="101"/>
        <end position="277"/>
    </location>
</feature>
<dbReference type="InterPro" id="IPR005537">
    <property type="entry name" value="RAMP_III_fam"/>
</dbReference>
<evidence type="ECO:0000313" key="4">
    <source>
        <dbReference type="Proteomes" id="UP000197019"/>
    </source>
</evidence>
<evidence type="ECO:0000256" key="1">
    <source>
        <dbReference type="ARBA" id="ARBA00023118"/>
    </source>
</evidence>
<dbReference type="AlphaFoldDB" id="A0A1Z4BYM3"/>
<accession>A0A1Z4BYM3</accession>
<evidence type="ECO:0000259" key="2">
    <source>
        <dbReference type="Pfam" id="PF03787"/>
    </source>
</evidence>
<organism evidence="3 4">
    <name type="scientific">Methylovulum psychrotolerans</name>
    <dbReference type="NCBI Taxonomy" id="1704499"/>
    <lineage>
        <taxon>Bacteria</taxon>
        <taxon>Pseudomonadati</taxon>
        <taxon>Pseudomonadota</taxon>
        <taxon>Gammaproteobacteria</taxon>
        <taxon>Methylococcales</taxon>
        <taxon>Methylococcaceae</taxon>
        <taxon>Methylovulum</taxon>
    </lineage>
</organism>
<gene>
    <name evidence="3" type="primary">cmr6</name>
    <name evidence="3" type="ORF">CEK71_10035</name>
</gene>
<sequence length="381" mass="42486">MTTPLYQDHNMPAKKPENAHSGLWFERFFNQFDDDNHWQIRKPLKGKDGKEHDPKKDWINTVTGKIGSQKQLNEFQQRQQTLIAALQGESHCYSTDWHFVTGMGNPHPVENGFAWHPTLAVPYLAGSAVKGLVRAWVEMNEDGLSADENKALLKRWFGTEAKGQAAEQAGDFIFFDALPGEPPVLLCDIMTPHMGKWYEQGDSGSLNPNAIPADWHEPVPVPFLAVKKAPFIFSIAARNPDKQPDDVKELARVFDALNNALLWLGAGAKTAAGYGYMTEDKNFILELQAQKDADDQAAQFAALTDAQKSVFKLAQDYGQAKAHPKTQPVGGQLNQLLTQTINQSGGWPSEDRQALWALGTKINETLWNNKNVKNRLKTLQG</sequence>
<reference evidence="3 4" key="1">
    <citation type="submission" date="2017-06" db="EMBL/GenBank/DDBJ databases">
        <title>Genome Sequencing of the methanotroph Methylovulum psychrotolerants str. HV10-M2 isolated from a high-altitude environment.</title>
        <authorList>
            <person name="Mateos-Rivera A."/>
        </authorList>
    </citation>
    <scope>NUCLEOTIDE SEQUENCE [LARGE SCALE GENOMIC DNA]</scope>
    <source>
        <strain evidence="3 4">HV10_M2</strain>
    </source>
</reference>
<protein>
    <submittedName>
        <fullName evidence="3">Type III-B CRISPR module RAMP protein Cmr6</fullName>
    </submittedName>
</protein>